<evidence type="ECO:0000313" key="1">
    <source>
        <dbReference type="EMBL" id="KAI4355158.1"/>
    </source>
</evidence>
<reference evidence="1 2" key="1">
    <citation type="journal article" date="2022" name="DNA Res.">
        <title>Chromosomal-level genome assembly of the orchid tree Bauhinia variegata (Leguminosae; Cercidoideae) supports the allotetraploid origin hypothesis of Bauhinia.</title>
        <authorList>
            <person name="Zhong Y."/>
            <person name="Chen Y."/>
            <person name="Zheng D."/>
            <person name="Pang J."/>
            <person name="Liu Y."/>
            <person name="Luo S."/>
            <person name="Meng S."/>
            <person name="Qian L."/>
            <person name="Wei D."/>
            <person name="Dai S."/>
            <person name="Zhou R."/>
        </authorList>
    </citation>
    <scope>NUCLEOTIDE SEQUENCE [LARGE SCALE GENOMIC DNA]</scope>
    <source>
        <strain evidence="1">BV-YZ2020</strain>
    </source>
</reference>
<proteinExistence type="predicted"/>
<protein>
    <submittedName>
        <fullName evidence="1">Uncharacterized protein</fullName>
    </submittedName>
</protein>
<dbReference type="Proteomes" id="UP000828941">
    <property type="component" value="Chromosome 2"/>
</dbReference>
<keyword evidence="2" id="KW-1185">Reference proteome</keyword>
<evidence type="ECO:0000313" key="2">
    <source>
        <dbReference type="Proteomes" id="UP000828941"/>
    </source>
</evidence>
<organism evidence="1 2">
    <name type="scientific">Bauhinia variegata</name>
    <name type="common">Purple orchid tree</name>
    <name type="synonym">Phanera variegata</name>
    <dbReference type="NCBI Taxonomy" id="167791"/>
    <lineage>
        <taxon>Eukaryota</taxon>
        <taxon>Viridiplantae</taxon>
        <taxon>Streptophyta</taxon>
        <taxon>Embryophyta</taxon>
        <taxon>Tracheophyta</taxon>
        <taxon>Spermatophyta</taxon>
        <taxon>Magnoliopsida</taxon>
        <taxon>eudicotyledons</taxon>
        <taxon>Gunneridae</taxon>
        <taxon>Pentapetalae</taxon>
        <taxon>rosids</taxon>
        <taxon>fabids</taxon>
        <taxon>Fabales</taxon>
        <taxon>Fabaceae</taxon>
        <taxon>Cercidoideae</taxon>
        <taxon>Cercideae</taxon>
        <taxon>Bauhiniinae</taxon>
        <taxon>Bauhinia</taxon>
    </lineage>
</organism>
<comment type="caution">
    <text evidence="1">The sequence shown here is derived from an EMBL/GenBank/DDBJ whole genome shotgun (WGS) entry which is preliminary data.</text>
</comment>
<sequence length="128" mass="14176">MVEIIDQICSQRKRKTIRITRGEPDLTDALTTLNQALCCHKYPTLYIVHRLWSSNRWIHETVWRRHHVPGGVVVDVQEDLEAAARVVIGSGVWWMGPEMSIAGPVIWSSRCCHTEAGSTAGGGGSGGR</sequence>
<dbReference type="EMBL" id="CM039427">
    <property type="protein sequence ID" value="KAI4355158.1"/>
    <property type="molecule type" value="Genomic_DNA"/>
</dbReference>
<name>A0ACB9Q344_BAUVA</name>
<gene>
    <name evidence="1" type="ORF">L6164_003956</name>
</gene>
<accession>A0ACB9Q344</accession>